<dbReference type="EMBL" id="RDQH01000341">
    <property type="protein sequence ID" value="RXH74166.1"/>
    <property type="molecule type" value="Genomic_DNA"/>
</dbReference>
<dbReference type="PANTHER" id="PTHR31730:SF2">
    <property type="entry name" value="PROTEIN PSK SIMULATOR 3"/>
    <property type="match status" value="1"/>
</dbReference>
<feature type="compositionally biased region" description="Low complexity" evidence="1">
    <location>
        <begin position="579"/>
        <end position="591"/>
    </location>
</feature>
<dbReference type="InterPro" id="IPR045021">
    <property type="entry name" value="PSI1/2/3"/>
</dbReference>
<feature type="compositionally biased region" description="Polar residues" evidence="1">
    <location>
        <begin position="546"/>
        <end position="559"/>
    </location>
</feature>
<dbReference type="AlphaFoldDB" id="A0A498HRU2"/>
<dbReference type="Pfam" id="PF11961">
    <property type="entry name" value="DUF3475"/>
    <property type="match status" value="1"/>
</dbReference>
<evidence type="ECO:0000259" key="2">
    <source>
        <dbReference type="Pfam" id="PF05003"/>
    </source>
</evidence>
<feature type="compositionally biased region" description="Low complexity" evidence="1">
    <location>
        <begin position="531"/>
        <end position="545"/>
    </location>
</feature>
<dbReference type="InterPro" id="IPR021864">
    <property type="entry name" value="DUF3475"/>
</dbReference>
<feature type="region of interest" description="Disordered" evidence="1">
    <location>
        <begin position="523"/>
        <end position="622"/>
    </location>
</feature>
<feature type="compositionally biased region" description="Basic and acidic residues" evidence="1">
    <location>
        <begin position="49"/>
        <end position="64"/>
    </location>
</feature>
<feature type="domain" description="DUF3475" evidence="3">
    <location>
        <begin position="160"/>
        <end position="216"/>
    </location>
</feature>
<dbReference type="InterPro" id="IPR007700">
    <property type="entry name" value="DUF668"/>
</dbReference>
<comment type="caution">
    <text evidence="4">The sequence shown here is derived from an EMBL/GenBank/DDBJ whole genome shotgun (WGS) entry which is preliminary data.</text>
</comment>
<dbReference type="Pfam" id="PF05003">
    <property type="entry name" value="DUF668"/>
    <property type="match status" value="1"/>
</dbReference>
<gene>
    <name evidence="4" type="ORF">DVH24_028887</name>
</gene>
<proteinExistence type="predicted"/>
<feature type="region of interest" description="Disordered" evidence="1">
    <location>
        <begin position="1"/>
        <end position="66"/>
    </location>
</feature>
<dbReference type="Proteomes" id="UP000290289">
    <property type="component" value="Chromosome 15"/>
</dbReference>
<evidence type="ECO:0008006" key="6">
    <source>
        <dbReference type="Google" id="ProtNLM"/>
    </source>
</evidence>
<feature type="domain" description="DUF668" evidence="2">
    <location>
        <begin position="391"/>
        <end position="475"/>
    </location>
</feature>
<sequence>MGAVCSKKSRSTSVKSAGWDINRQQVQVEQPKSSLKTGGGFTPSSPQPPRRDDNEEQFSDKEDNQIQIDRINPFAYESDDEFYDGIPRYPTSLSQKSSSFRSKQAAAKVSEVSSRLGRAGSAGLGKAVQVLDTLGSSMTNLNSGPGFASAAPAKGNEIAIISFEIANTIVKGSNLMQSLSKRSMRQLKEVVLVSQGVQHLVSKDMDELLRIVGADKRWKLNLVPNTYHLFFFSADKEELQIFSGEVVRFGNQCKESQWHNLDRYFDKISRELTPLKHLKEDVGSLMQQLMALVLFTAELYHEFHALDRLEQIYARKRQEEGDSLGSLRSGLKSQRKIVKSLKKKSLWSKSMEEVMEKLVDIVHFLHLEIHSALGGADSHEAVEGPMSNHQRLGPAGLSLHYANIILQIDSLVARSSSMPQNTKDTLYQNLPPNIKSSLRSKLQSFHVKEELSITDIKAEMEKTLHWLVPVATNTANSESNRKPISQTEAIRIETFHHADKEKTEACILDLILWLHHLACQTKSSADKGGMKSPVKSTTSTTLVKTNKQLPTGVQPSMLTTEDAEMLQDVSKRKRIPGNSKSQDFDSASSSSTEGRKLSKSNSYSHGQGSEKLLHLSRPSSGVDFGIDKEKALDVIDRVDGLTIT</sequence>
<keyword evidence="5" id="KW-1185">Reference proteome</keyword>
<dbReference type="PANTHER" id="PTHR31730">
    <property type="entry name" value="OS01G0873900 PROTEIN"/>
    <property type="match status" value="1"/>
</dbReference>
<evidence type="ECO:0000256" key="1">
    <source>
        <dbReference type="SAM" id="MobiDB-lite"/>
    </source>
</evidence>
<organism evidence="4 5">
    <name type="scientific">Malus domestica</name>
    <name type="common">Apple</name>
    <name type="synonym">Pyrus malus</name>
    <dbReference type="NCBI Taxonomy" id="3750"/>
    <lineage>
        <taxon>Eukaryota</taxon>
        <taxon>Viridiplantae</taxon>
        <taxon>Streptophyta</taxon>
        <taxon>Embryophyta</taxon>
        <taxon>Tracheophyta</taxon>
        <taxon>Spermatophyta</taxon>
        <taxon>Magnoliopsida</taxon>
        <taxon>eudicotyledons</taxon>
        <taxon>Gunneridae</taxon>
        <taxon>Pentapetalae</taxon>
        <taxon>rosids</taxon>
        <taxon>fabids</taxon>
        <taxon>Rosales</taxon>
        <taxon>Rosaceae</taxon>
        <taxon>Amygdaloideae</taxon>
        <taxon>Maleae</taxon>
        <taxon>Malus</taxon>
    </lineage>
</organism>
<feature type="compositionally biased region" description="Polar residues" evidence="1">
    <location>
        <begin position="22"/>
        <end position="36"/>
    </location>
</feature>
<dbReference type="GO" id="GO:0045927">
    <property type="term" value="P:positive regulation of growth"/>
    <property type="evidence" value="ECO:0007669"/>
    <property type="project" value="InterPro"/>
</dbReference>
<evidence type="ECO:0000259" key="3">
    <source>
        <dbReference type="Pfam" id="PF11961"/>
    </source>
</evidence>
<name>A0A498HRU2_MALDO</name>
<evidence type="ECO:0000313" key="4">
    <source>
        <dbReference type="EMBL" id="RXH74166.1"/>
    </source>
</evidence>
<protein>
    <recommendedName>
        <fullName evidence="6">DUF668 domain-containing protein</fullName>
    </recommendedName>
</protein>
<reference evidence="4 5" key="1">
    <citation type="submission" date="2018-10" db="EMBL/GenBank/DDBJ databases">
        <title>A high-quality apple genome assembly.</title>
        <authorList>
            <person name="Hu J."/>
        </authorList>
    </citation>
    <scope>NUCLEOTIDE SEQUENCE [LARGE SCALE GENOMIC DNA]</scope>
    <source>
        <strain evidence="5">cv. HFTH1</strain>
        <tissue evidence="4">Young leaf</tissue>
    </source>
</reference>
<accession>A0A498HRU2</accession>
<evidence type="ECO:0000313" key="5">
    <source>
        <dbReference type="Proteomes" id="UP000290289"/>
    </source>
</evidence>